<organism evidence="4 5">
    <name type="scientific">Thelonectria olida</name>
    <dbReference type="NCBI Taxonomy" id="1576542"/>
    <lineage>
        <taxon>Eukaryota</taxon>
        <taxon>Fungi</taxon>
        <taxon>Dikarya</taxon>
        <taxon>Ascomycota</taxon>
        <taxon>Pezizomycotina</taxon>
        <taxon>Sordariomycetes</taxon>
        <taxon>Hypocreomycetidae</taxon>
        <taxon>Hypocreales</taxon>
        <taxon>Nectriaceae</taxon>
        <taxon>Thelonectria</taxon>
    </lineage>
</organism>
<feature type="region of interest" description="Disordered" evidence="2">
    <location>
        <begin position="134"/>
        <end position="213"/>
    </location>
</feature>
<dbReference type="OrthoDB" id="10055769at2759"/>
<comment type="caution">
    <text evidence="4">The sequence shown here is derived from an EMBL/GenBank/DDBJ whole genome shotgun (WGS) entry which is preliminary data.</text>
</comment>
<comment type="similarity">
    <text evidence="1">Belongs to the RdRP family.</text>
</comment>
<evidence type="ECO:0000256" key="2">
    <source>
        <dbReference type="SAM" id="MobiDB-lite"/>
    </source>
</evidence>
<gene>
    <name evidence="4" type="ORF">B0T10DRAFT_471860</name>
</gene>
<dbReference type="EMBL" id="JAGPYM010000002">
    <property type="protein sequence ID" value="KAH6898134.1"/>
    <property type="molecule type" value="Genomic_DNA"/>
</dbReference>
<comment type="catalytic activity">
    <reaction evidence="1">
        <text>RNA(n) + a ribonucleoside 5'-triphosphate = RNA(n+1) + diphosphate</text>
        <dbReference type="Rhea" id="RHEA:21248"/>
        <dbReference type="Rhea" id="RHEA-COMP:14527"/>
        <dbReference type="Rhea" id="RHEA-COMP:17342"/>
        <dbReference type="ChEBI" id="CHEBI:33019"/>
        <dbReference type="ChEBI" id="CHEBI:61557"/>
        <dbReference type="ChEBI" id="CHEBI:140395"/>
        <dbReference type="EC" id="2.7.7.48"/>
    </reaction>
</comment>
<feature type="compositionally biased region" description="Basic and acidic residues" evidence="2">
    <location>
        <begin position="162"/>
        <end position="171"/>
    </location>
</feature>
<keyword evidence="1" id="KW-0548">Nucleotidyltransferase</keyword>
<dbReference type="GO" id="GO:0003968">
    <property type="term" value="F:RNA-directed RNA polymerase activity"/>
    <property type="evidence" value="ECO:0007669"/>
    <property type="project" value="UniProtKB-KW"/>
</dbReference>
<keyword evidence="1" id="KW-0694">RNA-binding</keyword>
<keyword evidence="5" id="KW-1185">Reference proteome</keyword>
<dbReference type="PANTHER" id="PTHR23079">
    <property type="entry name" value="RNA-DEPENDENT RNA POLYMERASE"/>
    <property type="match status" value="1"/>
</dbReference>
<evidence type="ECO:0000256" key="1">
    <source>
        <dbReference type="RuleBase" id="RU363098"/>
    </source>
</evidence>
<proteinExistence type="inferred from homology"/>
<dbReference type="InterPro" id="IPR057596">
    <property type="entry name" value="RDRP_core"/>
</dbReference>
<dbReference type="PANTHER" id="PTHR23079:SF14">
    <property type="entry name" value="RNA-DEPENDENT RNA POLYMERASE"/>
    <property type="match status" value="1"/>
</dbReference>
<reference evidence="4 5" key="1">
    <citation type="journal article" date="2021" name="Nat. Commun.">
        <title>Genetic determinants of endophytism in the Arabidopsis root mycobiome.</title>
        <authorList>
            <person name="Mesny F."/>
            <person name="Miyauchi S."/>
            <person name="Thiergart T."/>
            <person name="Pickel B."/>
            <person name="Atanasova L."/>
            <person name="Karlsson M."/>
            <person name="Huettel B."/>
            <person name="Barry K.W."/>
            <person name="Haridas S."/>
            <person name="Chen C."/>
            <person name="Bauer D."/>
            <person name="Andreopoulos W."/>
            <person name="Pangilinan J."/>
            <person name="LaButti K."/>
            <person name="Riley R."/>
            <person name="Lipzen A."/>
            <person name="Clum A."/>
            <person name="Drula E."/>
            <person name="Henrissat B."/>
            <person name="Kohler A."/>
            <person name="Grigoriev I.V."/>
            <person name="Martin F.M."/>
            <person name="Hacquard S."/>
        </authorList>
    </citation>
    <scope>NUCLEOTIDE SEQUENCE [LARGE SCALE GENOMIC DNA]</scope>
    <source>
        <strain evidence="4 5">MPI-CAGE-CH-0241</strain>
    </source>
</reference>
<feature type="domain" description="RDRP core" evidence="3">
    <location>
        <begin position="436"/>
        <end position="1097"/>
    </location>
</feature>
<name>A0A9P8WHK2_9HYPO</name>
<evidence type="ECO:0000313" key="5">
    <source>
        <dbReference type="Proteomes" id="UP000777438"/>
    </source>
</evidence>
<dbReference type="GO" id="GO:0030422">
    <property type="term" value="P:siRNA processing"/>
    <property type="evidence" value="ECO:0007669"/>
    <property type="project" value="TreeGrafter"/>
</dbReference>
<keyword evidence="1" id="KW-0696">RNA-directed RNA polymerase</keyword>
<evidence type="ECO:0000259" key="3">
    <source>
        <dbReference type="Pfam" id="PF05183"/>
    </source>
</evidence>
<feature type="compositionally biased region" description="Polar residues" evidence="2">
    <location>
        <begin position="198"/>
        <end position="213"/>
    </location>
</feature>
<dbReference type="GO" id="GO:0031380">
    <property type="term" value="C:nuclear RNA-directed RNA polymerase complex"/>
    <property type="evidence" value="ECO:0007669"/>
    <property type="project" value="TreeGrafter"/>
</dbReference>
<sequence>MEAHHQPSGKQAALDRTILSLNTDFNLHLQVPDQNLPPSKRRLQVRTEEQERVDKIYNRAHCLIFQDPGHLSTSIGRFRNQAEDLIRSWTIEKKQHADTPTSFYDDPHSVSPGVEERAALQKLLLSLLEHKTLNPSRFKPAPAPAPKNGSSKRASREFPSPEPKRCKDRPAQLDPSCRAESVDDIPVRTKASIRPPSALSSRDGSTVNGDGCLTSFTQSRPSFASRSMISSRASFAPSVFSTTTRGDISDSQTTVQTNFDSFAYDPESLQSSRRSFRSRQYDGMQREVHPPNRVLNYSQEMVDVRIPASTTLTQSQPAPVPLDPPCNIWPKFPSPALNQAPLILIWELTRAAAYCNVDLTQWNVPYRCNESWHNQTKFRAQIISHPLFIGKGLPPSCDSKTWTAALETFTVGPKMVGLVAELDYNEDASGPPFILKFCKPSLKLGNRLSRRFGADRFLEILLPARNSKREKKDREGLEEMIQWLTGVSHYFAGRTWIPFYTNEGKKTKKKGVMGSDEDPWNPDTKKARNIVQDRVYLFAGDGNQFRMRQPGTIFPPLEEALSLSSRTKMKLCDLLSWAVSIEKNAKQPITKLFSRLALSLSSTWPTVVLEREQIHRRGSDIKNEDPSGKTGKVMNDGIGRMSRSLARKVSSSLGLSDTPCGFQARIGSAKGMWIVDTEDGGLDDKDWIETYPSQEKWDCDFLDIYHRTFEVRDYPRELRTASLNQQFIPVLEAQSPEPGLMRKTLGKLLVEGLQKEIDEQREAMNHPMDFRSWLKRAGPSSEDQATHGIVPFVGGLPDRDEDTMAYLLDAGFQLDGQRFLHDLAISFRRQQMDKLKDRMKIQVPRSTYAFMVVDFTGELAEGEVQLAFSSKFQLGEDSDTLLDGIDVLVARSPAHFASDIQKVKAVFKPSLRKLKDVIVFSVRGDTPLADLLSGGDYDGDRAWVCWDPEIVRNFNSSPVPDQPDLIGQGYIRKFDTSVQSIIDAHNDMDSACASFMRQAMAFNMQPPMLGICTNFKERHCYFENSVTCQTAVVLCTLVGFLVDQSKQGLLFTDDDFKRLKADMSMKSKELEYSKRSSTSYANRNGFVHILDYLKFDVALAAIEKIRERFNKSIDLTHVHHWDPDLVQLFKELEKEKDSRTMQALLKHLRAEIDKVADEWSVKMAPGQQQEGSEYNSRVKELFDAWTSIEPPPELKHSKLVTLYCEPWKGDPARSKWALLKASMLFKLHYKRQMTWRLAGQQLCWIKAMVTSAAAGGSAVAVTPQMWSVLKPDSRKITALAAGREDNESIQALEETMEFDDEGLPFDDA</sequence>
<protein>
    <recommendedName>
        <fullName evidence="1">RNA-dependent RNA polymerase</fullName>
        <ecNumber evidence="1">2.7.7.48</ecNumber>
    </recommendedName>
</protein>
<dbReference type="GO" id="GO:0003723">
    <property type="term" value="F:RNA binding"/>
    <property type="evidence" value="ECO:0007669"/>
    <property type="project" value="UniProtKB-KW"/>
</dbReference>
<dbReference type="EC" id="2.7.7.48" evidence="1"/>
<keyword evidence="1" id="KW-0808">Transferase</keyword>
<dbReference type="Pfam" id="PF05183">
    <property type="entry name" value="RdRP"/>
    <property type="match status" value="1"/>
</dbReference>
<dbReference type="Gene3D" id="1.10.8.790">
    <property type="entry name" value="RNA-dependent RNA polymerase, slab domain, helical subdomain-like"/>
    <property type="match status" value="1"/>
</dbReference>
<accession>A0A9P8WHK2</accession>
<dbReference type="InterPro" id="IPR007855">
    <property type="entry name" value="RDRP"/>
</dbReference>
<dbReference type="Proteomes" id="UP000777438">
    <property type="component" value="Unassembled WGS sequence"/>
</dbReference>
<evidence type="ECO:0000313" key="4">
    <source>
        <dbReference type="EMBL" id="KAH6898134.1"/>
    </source>
</evidence>